<evidence type="ECO:0000256" key="2">
    <source>
        <dbReference type="ARBA" id="ARBA00022630"/>
    </source>
</evidence>
<evidence type="ECO:0000259" key="5">
    <source>
        <dbReference type="Pfam" id="PF00732"/>
    </source>
</evidence>
<keyword evidence="4" id="KW-0560">Oxidoreductase</keyword>
<proteinExistence type="inferred from homology"/>
<dbReference type="EMBL" id="BAAATD010000003">
    <property type="protein sequence ID" value="GAA2594415.1"/>
    <property type="molecule type" value="Genomic_DNA"/>
</dbReference>
<accession>A0ABP6C016</accession>
<dbReference type="PANTHER" id="PTHR46056:SF12">
    <property type="entry name" value="LONG-CHAIN-ALCOHOL OXIDASE"/>
    <property type="match status" value="1"/>
</dbReference>
<dbReference type="SUPFAM" id="SSF51905">
    <property type="entry name" value="FAD/NAD(P)-binding domain"/>
    <property type="match status" value="1"/>
</dbReference>
<evidence type="ECO:0000313" key="7">
    <source>
        <dbReference type="EMBL" id="GAA2594415.1"/>
    </source>
</evidence>
<sequence>MRDVIVVGAGGGGPVVAKELAARGLDVLLLEAGAHHTDPRRQWTHYENDSNNPLTGFFRFGPGDRGKPQWLRELPQNSFLFQNGGVGGTTKHYYANSPRAYPGAFAGYDGPDREAYDTAHAFPFPYRTLIPYYEWVEATLPVQTAAMGTKERVFFDGAETLGIPLQKAKDTTGDSYRPQENAILQPHGTAGRTIDPARLRYPEAIGCTFCGFCQQGCMEPIAAPRNQFAKRSTDNSYVPMALTADAWAPGGRRVTLIPDAFVVKVHTARRGGETVATGVTWRAADGLHREDAAVVVLAGGAAETPRLWLNSGLPDPNGWVGRGFTDHFLDGVTGLFDKDTGSSKGTSSSARCDFPGHGALENIGLPPAMQAALMVFSDSGVRGQYHNGRGMTGPWDGRAGRLPGPELKEALQNGVNRLLNILVLTDDDVQAGNRVVQSVYPPDRHGLIPKVIMRGRERTRRTVANREFLARKAVELLRGAGARKVYRFDWSPLLLHVHSTMRMGHSPDDSVLDATAEARWVRRLYVADNCALANSLGGPNPTLTTQALATRTAETIFTTYFGGDPWVATEAPVVSTDVRVSRALEE</sequence>
<keyword evidence="8" id="KW-1185">Reference proteome</keyword>
<organism evidence="7 8">
    <name type="scientific">Actinomadura fulvescens</name>
    <dbReference type="NCBI Taxonomy" id="46160"/>
    <lineage>
        <taxon>Bacteria</taxon>
        <taxon>Bacillati</taxon>
        <taxon>Actinomycetota</taxon>
        <taxon>Actinomycetes</taxon>
        <taxon>Streptosporangiales</taxon>
        <taxon>Thermomonosporaceae</taxon>
        <taxon>Actinomadura</taxon>
    </lineage>
</organism>
<keyword evidence="2" id="KW-0285">Flavoprotein</keyword>
<reference evidence="8" key="1">
    <citation type="journal article" date="2019" name="Int. J. Syst. Evol. Microbiol.">
        <title>The Global Catalogue of Microorganisms (GCM) 10K type strain sequencing project: providing services to taxonomists for standard genome sequencing and annotation.</title>
        <authorList>
            <consortium name="The Broad Institute Genomics Platform"/>
            <consortium name="The Broad Institute Genome Sequencing Center for Infectious Disease"/>
            <person name="Wu L."/>
            <person name="Ma J."/>
        </authorList>
    </citation>
    <scope>NUCLEOTIDE SEQUENCE [LARGE SCALE GENOMIC DNA]</scope>
    <source>
        <strain evidence="8">JCM 6833</strain>
    </source>
</reference>
<dbReference type="Pfam" id="PF05199">
    <property type="entry name" value="GMC_oxred_C"/>
    <property type="match status" value="1"/>
</dbReference>
<dbReference type="Pfam" id="PF00732">
    <property type="entry name" value="GMC_oxred_N"/>
    <property type="match status" value="1"/>
</dbReference>
<comment type="caution">
    <text evidence="7">The sequence shown here is derived from an EMBL/GenBank/DDBJ whole genome shotgun (WGS) entry which is preliminary data.</text>
</comment>
<feature type="domain" description="Glucose-methanol-choline oxidoreductase N-terminal" evidence="5">
    <location>
        <begin position="206"/>
        <end position="328"/>
    </location>
</feature>
<gene>
    <name evidence="7" type="ORF">GCM10010411_29530</name>
</gene>
<evidence type="ECO:0008006" key="9">
    <source>
        <dbReference type="Google" id="ProtNLM"/>
    </source>
</evidence>
<protein>
    <recommendedName>
        <fullName evidence="9">Oxidoreductase</fullName>
    </recommendedName>
</protein>
<dbReference type="Proteomes" id="UP001501509">
    <property type="component" value="Unassembled WGS sequence"/>
</dbReference>
<dbReference type="Gene3D" id="3.50.50.60">
    <property type="entry name" value="FAD/NAD(P)-binding domain"/>
    <property type="match status" value="2"/>
</dbReference>
<dbReference type="InterPro" id="IPR036188">
    <property type="entry name" value="FAD/NAD-bd_sf"/>
</dbReference>
<feature type="domain" description="Glucose-methanol-choline oxidoreductase C-terminal" evidence="6">
    <location>
        <begin position="494"/>
        <end position="549"/>
    </location>
</feature>
<dbReference type="RefSeq" id="WP_344541267.1">
    <property type="nucleotide sequence ID" value="NZ_BAAATD010000003.1"/>
</dbReference>
<evidence type="ECO:0000256" key="4">
    <source>
        <dbReference type="ARBA" id="ARBA00023002"/>
    </source>
</evidence>
<evidence type="ECO:0000256" key="1">
    <source>
        <dbReference type="ARBA" id="ARBA00010790"/>
    </source>
</evidence>
<evidence type="ECO:0000313" key="8">
    <source>
        <dbReference type="Proteomes" id="UP001501509"/>
    </source>
</evidence>
<keyword evidence="3" id="KW-0274">FAD</keyword>
<evidence type="ECO:0000256" key="3">
    <source>
        <dbReference type="ARBA" id="ARBA00022827"/>
    </source>
</evidence>
<evidence type="ECO:0000259" key="6">
    <source>
        <dbReference type="Pfam" id="PF05199"/>
    </source>
</evidence>
<comment type="similarity">
    <text evidence="1">Belongs to the GMC oxidoreductase family.</text>
</comment>
<dbReference type="InterPro" id="IPR000172">
    <property type="entry name" value="GMC_OxRdtase_N"/>
</dbReference>
<dbReference type="InterPro" id="IPR007867">
    <property type="entry name" value="GMC_OxRtase_C"/>
</dbReference>
<name>A0ABP6C016_9ACTN</name>
<dbReference type="PANTHER" id="PTHR46056">
    <property type="entry name" value="LONG-CHAIN-ALCOHOL OXIDASE"/>
    <property type="match status" value="1"/>
</dbReference>